<keyword evidence="4" id="KW-1185">Reference proteome</keyword>
<feature type="compositionally biased region" description="Low complexity" evidence="1">
    <location>
        <begin position="10"/>
        <end position="34"/>
    </location>
</feature>
<feature type="compositionally biased region" description="Low complexity" evidence="1">
    <location>
        <begin position="378"/>
        <end position="417"/>
    </location>
</feature>
<name>A0ABR3UJM2_9PLEO</name>
<dbReference type="EMBL" id="JBHGVX010000004">
    <property type="protein sequence ID" value="KAL1796457.1"/>
    <property type="molecule type" value="Genomic_DNA"/>
</dbReference>
<sequence length="655" mass="71301">MSLFGGSAAPSRSSYESDTSSSPSSSSSAHSSPSVEEIPDPRDAQEAQNVNTPVSLNIDDDVDTDSESARDETNDEGDDDDDDDDDDEPARLNRFLGQPQEWQSLTEADRQIADSLAQLQDTDLAAHLYNAHALKRRLRRPEEDTKQLKTWQSRDNWLKSGKDLEYTDAVGFVQTAIVPSREWTAWPLPPAPLPDPGDGMARGQTVEWPSAGADTQDVGDELRDELQAVFLRLAKERWNSREAASSESDASDRTTASRSKSRSQSANHAQSRSTSMSSVTPQDEDEAHNNSDDDEHDHAAGTRRGRKPRTERLTGPTLLADDARTQRLLQPTVQAMMGKLDELALALRRTRANHFGRGGSADSSMSEFTSGAESSAPGSRSTSRARSKSATSRGSSTRPSSRATPARAARTARPGTRTTKDGRKPCDSDADSSGASDWEASNKITRERKRRRSSSSIGGSDDSEAQELQLREGLMDWSEVLGLAAVQGWDKGAVARTAQRCAALFGESMSFMHFHEALALKPATEPVFYTPSVIPPPAMPSISQPPTPKRPLFQAGTLRCPHIDCYGHERDFALPYRVVEHCMRVHGYDPRTNDSDNEERTVGGVHIDGFLQPVTAKQGWLGNGRAKAGRANKVRKKGQSSGSRAASEAVTSTGE</sequence>
<reference evidence="3 4" key="1">
    <citation type="submission" date="2024-09" db="EMBL/GenBank/DDBJ databases">
        <title>T2T genomes of carrot and Alternaria dauci and their utility for understanding host-pathogen interaction during carrot leaf blight disease.</title>
        <authorList>
            <person name="Liu W."/>
            <person name="Xu S."/>
            <person name="Ou C."/>
            <person name="Liu X."/>
            <person name="Zhuang F."/>
            <person name="Deng X.W."/>
        </authorList>
    </citation>
    <scope>NUCLEOTIDE SEQUENCE [LARGE SCALE GENOMIC DNA]</scope>
    <source>
        <strain evidence="3 4">A2016</strain>
    </source>
</reference>
<dbReference type="GeneID" id="96085319"/>
<gene>
    <name evidence="3" type="ORF">ACET3X_004997</name>
</gene>
<protein>
    <recommendedName>
        <fullName evidence="2">Rrn9 domain-containing protein</fullName>
    </recommendedName>
</protein>
<dbReference type="InterPro" id="IPR019622">
    <property type="entry name" value="Rrn9_dom"/>
</dbReference>
<feature type="region of interest" description="Disordered" evidence="1">
    <location>
        <begin position="239"/>
        <end position="326"/>
    </location>
</feature>
<feature type="compositionally biased region" description="Basic and acidic residues" evidence="1">
    <location>
        <begin position="418"/>
        <end position="427"/>
    </location>
</feature>
<feature type="compositionally biased region" description="Polar residues" evidence="1">
    <location>
        <begin position="262"/>
        <end position="281"/>
    </location>
</feature>
<feature type="compositionally biased region" description="Basic residues" evidence="1">
    <location>
        <begin position="627"/>
        <end position="638"/>
    </location>
</feature>
<proteinExistence type="predicted"/>
<evidence type="ECO:0000313" key="3">
    <source>
        <dbReference type="EMBL" id="KAL1796457.1"/>
    </source>
</evidence>
<evidence type="ECO:0000313" key="4">
    <source>
        <dbReference type="Proteomes" id="UP001578633"/>
    </source>
</evidence>
<feature type="compositionally biased region" description="Low complexity" evidence="1">
    <location>
        <begin position="241"/>
        <end position="257"/>
    </location>
</feature>
<evidence type="ECO:0000259" key="2">
    <source>
        <dbReference type="Pfam" id="PF10680"/>
    </source>
</evidence>
<dbReference type="Proteomes" id="UP001578633">
    <property type="component" value="Chromosome 4"/>
</dbReference>
<dbReference type="RefSeq" id="XP_069307041.1">
    <property type="nucleotide sequence ID" value="XM_069451154.1"/>
</dbReference>
<accession>A0ABR3UJM2</accession>
<feature type="region of interest" description="Disordered" evidence="1">
    <location>
        <begin position="356"/>
        <end position="465"/>
    </location>
</feature>
<feature type="region of interest" description="Disordered" evidence="1">
    <location>
        <begin position="621"/>
        <end position="655"/>
    </location>
</feature>
<comment type="caution">
    <text evidence="3">The sequence shown here is derived from an EMBL/GenBank/DDBJ whole genome shotgun (WGS) entry which is preliminary data.</text>
</comment>
<feature type="compositionally biased region" description="Acidic residues" evidence="1">
    <location>
        <begin position="73"/>
        <end position="88"/>
    </location>
</feature>
<feature type="domain" description="Rrn9" evidence="2">
    <location>
        <begin position="116"/>
        <end position="196"/>
    </location>
</feature>
<organism evidence="3 4">
    <name type="scientific">Alternaria dauci</name>
    <dbReference type="NCBI Taxonomy" id="48095"/>
    <lineage>
        <taxon>Eukaryota</taxon>
        <taxon>Fungi</taxon>
        <taxon>Dikarya</taxon>
        <taxon>Ascomycota</taxon>
        <taxon>Pezizomycotina</taxon>
        <taxon>Dothideomycetes</taxon>
        <taxon>Pleosporomycetidae</taxon>
        <taxon>Pleosporales</taxon>
        <taxon>Pleosporineae</taxon>
        <taxon>Pleosporaceae</taxon>
        <taxon>Alternaria</taxon>
        <taxon>Alternaria sect. Porri</taxon>
    </lineage>
</organism>
<feature type="compositionally biased region" description="Polar residues" evidence="1">
    <location>
        <begin position="639"/>
        <end position="655"/>
    </location>
</feature>
<dbReference type="Pfam" id="PF10680">
    <property type="entry name" value="RRN9"/>
    <property type="match status" value="1"/>
</dbReference>
<feature type="compositionally biased region" description="Polar residues" evidence="1">
    <location>
        <begin position="361"/>
        <end position="377"/>
    </location>
</feature>
<feature type="compositionally biased region" description="Polar residues" evidence="1">
    <location>
        <begin position="46"/>
        <end position="55"/>
    </location>
</feature>
<evidence type="ECO:0000256" key="1">
    <source>
        <dbReference type="SAM" id="MobiDB-lite"/>
    </source>
</evidence>
<feature type="region of interest" description="Disordered" evidence="1">
    <location>
        <begin position="1"/>
        <end position="103"/>
    </location>
</feature>
<feature type="compositionally biased region" description="Basic and acidic residues" evidence="1">
    <location>
        <begin position="287"/>
        <end position="300"/>
    </location>
</feature>